<dbReference type="SUPFAM" id="SSF52499">
    <property type="entry name" value="Isochorismatase-like hydrolases"/>
    <property type="match status" value="1"/>
</dbReference>
<dbReference type="InterPro" id="IPR036380">
    <property type="entry name" value="Isochorismatase-like_sf"/>
</dbReference>
<feature type="domain" description="Isochorismatase-like" evidence="2">
    <location>
        <begin position="11"/>
        <end position="179"/>
    </location>
</feature>
<dbReference type="GO" id="GO:0016787">
    <property type="term" value="F:hydrolase activity"/>
    <property type="evidence" value="ECO:0007669"/>
    <property type="project" value="UniProtKB-KW"/>
</dbReference>
<dbReference type="RefSeq" id="WP_133775037.1">
    <property type="nucleotide sequence ID" value="NZ_SNZR01000018.1"/>
</dbReference>
<keyword evidence="4" id="KW-1185">Reference proteome</keyword>
<evidence type="ECO:0000313" key="4">
    <source>
        <dbReference type="Proteomes" id="UP000295122"/>
    </source>
</evidence>
<dbReference type="InterPro" id="IPR050272">
    <property type="entry name" value="Isochorismatase-like_hydrls"/>
</dbReference>
<keyword evidence="1" id="KW-0378">Hydrolase</keyword>
<gene>
    <name evidence="3" type="ORF">EV668_4875</name>
</gene>
<name>A0A4R7BJ01_9HYPH</name>
<comment type="caution">
    <text evidence="3">The sequence shown here is derived from an EMBL/GenBank/DDBJ whole genome shotgun (WGS) entry which is preliminary data.</text>
</comment>
<dbReference type="InterPro" id="IPR000868">
    <property type="entry name" value="Isochorismatase-like_dom"/>
</dbReference>
<dbReference type="Proteomes" id="UP000295122">
    <property type="component" value="Unassembled WGS sequence"/>
</dbReference>
<dbReference type="Pfam" id="PF00857">
    <property type="entry name" value="Isochorismatase"/>
    <property type="match status" value="1"/>
</dbReference>
<dbReference type="PANTHER" id="PTHR43540">
    <property type="entry name" value="PEROXYUREIDOACRYLATE/UREIDOACRYLATE AMIDOHYDROLASE-RELATED"/>
    <property type="match status" value="1"/>
</dbReference>
<dbReference type="PANTHER" id="PTHR43540:SF6">
    <property type="entry name" value="ISOCHORISMATASE-LIKE DOMAIN-CONTAINING PROTEIN"/>
    <property type="match status" value="1"/>
</dbReference>
<protein>
    <submittedName>
        <fullName evidence="3">Nicotinamidase-related amidase</fullName>
    </submittedName>
</protein>
<proteinExistence type="predicted"/>
<sequence>MMDFDPFARPTVHLCVDMQRMFAGDTEWHTPWFSKVLPKVEFLAAMGPASTIFARFVPVARADDARGDWRRYYRRWSMMTLHELAPEMVELVPELSRFVPPARVFDKAVYSPWHRTALHESLARRQVGTIIVSGGETDVCVLAAVLGAIDHGFHVVLAEDCVCSSSDDTHDASVTLYRERYRSHVSVMSVAEIIERWRPDPL</sequence>
<dbReference type="CDD" id="cd00431">
    <property type="entry name" value="cysteine_hydrolases"/>
    <property type="match status" value="1"/>
</dbReference>
<dbReference type="AlphaFoldDB" id="A0A4R7BJ01"/>
<dbReference type="Gene3D" id="3.40.50.850">
    <property type="entry name" value="Isochorismatase-like"/>
    <property type="match status" value="1"/>
</dbReference>
<evidence type="ECO:0000259" key="2">
    <source>
        <dbReference type="Pfam" id="PF00857"/>
    </source>
</evidence>
<accession>A0A4R7BJ01</accession>
<evidence type="ECO:0000256" key="1">
    <source>
        <dbReference type="ARBA" id="ARBA00022801"/>
    </source>
</evidence>
<reference evidence="3 4" key="1">
    <citation type="submission" date="2019-03" db="EMBL/GenBank/DDBJ databases">
        <title>Genomic Encyclopedia of Type Strains, Phase IV (KMG-IV): sequencing the most valuable type-strain genomes for metagenomic binning, comparative biology and taxonomic classification.</title>
        <authorList>
            <person name="Goeker M."/>
        </authorList>
    </citation>
    <scope>NUCLEOTIDE SEQUENCE [LARGE SCALE GENOMIC DNA]</scope>
    <source>
        <strain evidence="3 4">DSM 25903</strain>
    </source>
</reference>
<organism evidence="3 4">
    <name type="scientific">Enterovirga rhinocerotis</name>
    <dbReference type="NCBI Taxonomy" id="1339210"/>
    <lineage>
        <taxon>Bacteria</taxon>
        <taxon>Pseudomonadati</taxon>
        <taxon>Pseudomonadota</taxon>
        <taxon>Alphaproteobacteria</taxon>
        <taxon>Hyphomicrobiales</taxon>
        <taxon>Methylobacteriaceae</taxon>
        <taxon>Enterovirga</taxon>
    </lineage>
</organism>
<dbReference type="EMBL" id="SNZR01000018">
    <property type="protein sequence ID" value="TDR85320.1"/>
    <property type="molecule type" value="Genomic_DNA"/>
</dbReference>
<dbReference type="OrthoDB" id="9811489at2"/>
<evidence type="ECO:0000313" key="3">
    <source>
        <dbReference type="EMBL" id="TDR85320.1"/>
    </source>
</evidence>